<proteinExistence type="predicted"/>
<evidence type="ECO:0000256" key="2">
    <source>
        <dbReference type="SAM" id="Phobius"/>
    </source>
</evidence>
<evidence type="ECO:0000256" key="1">
    <source>
        <dbReference type="SAM" id="MobiDB-lite"/>
    </source>
</evidence>
<keyword evidence="4" id="KW-1185">Reference proteome</keyword>
<name>A0A2T4AL20_TRIHA</name>
<feature type="region of interest" description="Disordered" evidence="1">
    <location>
        <begin position="96"/>
        <end position="164"/>
    </location>
</feature>
<evidence type="ECO:0000313" key="3">
    <source>
        <dbReference type="EMBL" id="PTB57780.1"/>
    </source>
</evidence>
<accession>A0A2T4AL20</accession>
<reference evidence="3 4" key="1">
    <citation type="submission" date="2016-07" db="EMBL/GenBank/DDBJ databases">
        <title>Multiple horizontal gene transfer events from other fungi enriched the ability of initially mycotrophic Trichoderma (Ascomycota) to feed on dead plant biomass.</title>
        <authorList>
            <consortium name="DOE Joint Genome Institute"/>
            <person name="Aerts A."/>
            <person name="Atanasova L."/>
            <person name="Chenthamara K."/>
            <person name="Zhang J."/>
            <person name="Grujic M."/>
            <person name="Henrissat B."/>
            <person name="Kuo A."/>
            <person name="Salamov A."/>
            <person name="Lipzen A."/>
            <person name="Labutti K."/>
            <person name="Barry K."/>
            <person name="Miao Y."/>
            <person name="Rahimi M.J."/>
            <person name="Shen Q."/>
            <person name="Grigoriev I.V."/>
            <person name="Kubicek C.P."/>
            <person name="Druzhinina I.S."/>
        </authorList>
    </citation>
    <scope>NUCLEOTIDE SEQUENCE [LARGE SCALE GENOMIC DNA]</scope>
    <source>
        <strain evidence="3 4">CBS 226.95</strain>
    </source>
</reference>
<dbReference type="AlphaFoldDB" id="A0A2T4AL20"/>
<gene>
    <name evidence="3" type="ORF">M431DRAFT_548254</name>
</gene>
<dbReference type="EMBL" id="KZ679677">
    <property type="protein sequence ID" value="PTB57780.1"/>
    <property type="molecule type" value="Genomic_DNA"/>
</dbReference>
<dbReference type="GeneID" id="36629841"/>
<sequence>MGDLNPNTKKFYIAIACSILGLFLLLIVPCIVAMCVARYREKRQERRDALARELEEGQSDDTAAPVPEHPILGYRQGTGPDNAPLYQEATLLHHADGHVEVRKPEPTKGKGIASPQARPVGRFQEDLPEASEQQLQTKQDDAVAESQGSQKSVDSKKKRLDLDE</sequence>
<feature type="transmembrane region" description="Helical" evidence="2">
    <location>
        <begin position="12"/>
        <end position="37"/>
    </location>
</feature>
<keyword evidence="2" id="KW-0472">Membrane</keyword>
<organism evidence="3 4">
    <name type="scientific">Trichoderma harzianum CBS 226.95</name>
    <dbReference type="NCBI Taxonomy" id="983964"/>
    <lineage>
        <taxon>Eukaryota</taxon>
        <taxon>Fungi</taxon>
        <taxon>Dikarya</taxon>
        <taxon>Ascomycota</taxon>
        <taxon>Pezizomycotina</taxon>
        <taxon>Sordariomycetes</taxon>
        <taxon>Hypocreomycetidae</taxon>
        <taxon>Hypocreales</taxon>
        <taxon>Hypocreaceae</taxon>
        <taxon>Trichoderma</taxon>
    </lineage>
</organism>
<dbReference type="RefSeq" id="XP_024777457.1">
    <property type="nucleotide sequence ID" value="XM_024921261.1"/>
</dbReference>
<keyword evidence="2" id="KW-1133">Transmembrane helix</keyword>
<feature type="region of interest" description="Disordered" evidence="1">
    <location>
        <begin position="50"/>
        <end position="83"/>
    </location>
</feature>
<protein>
    <submittedName>
        <fullName evidence="3">Uncharacterized protein</fullName>
    </submittedName>
</protein>
<keyword evidence="2" id="KW-0812">Transmembrane</keyword>
<evidence type="ECO:0000313" key="4">
    <source>
        <dbReference type="Proteomes" id="UP000241690"/>
    </source>
</evidence>
<dbReference type="Proteomes" id="UP000241690">
    <property type="component" value="Unassembled WGS sequence"/>
</dbReference>
<feature type="compositionally biased region" description="Basic and acidic residues" evidence="1">
    <location>
        <begin position="96"/>
        <end position="108"/>
    </location>
</feature>